<accession>A0A023ZUB9</accession>
<reference evidence="1 2" key="1">
    <citation type="submission" date="2014-04" db="EMBL/GenBank/DDBJ databases">
        <title>Complete genome sequence of e4/1c, an Escherichia coli O157:H7-specific phage with proven potential as a biocontrol agent.</title>
        <authorList>
            <person name="McAuliffe O."/>
            <person name="Coffey B."/>
            <person name="Casey A."/>
            <person name="O'Sullivan O."/>
            <person name="Coffey A."/>
            <person name="Ross P."/>
        </authorList>
    </citation>
    <scope>NUCLEOTIDE SEQUENCE [LARGE SCALE GENOMIC DNA]</scope>
</reference>
<proteinExistence type="predicted"/>
<dbReference type="KEGG" id="vg:19525650"/>
<dbReference type="Proteomes" id="UP000024438">
    <property type="component" value="Segment"/>
</dbReference>
<dbReference type="RefSeq" id="YP_009036013.1">
    <property type="nucleotide sequence ID" value="NC_024210.1"/>
</dbReference>
<sequence>MNEEVIAYMRTLYPPLKSQPDDVLNAWIEVAKLFICLDKFGDKQVQALAFYTLHLLSQDIALNTESDSSQTSSERVKSYSLSGEYTISYDTSTAAASSSNLEASSWGKLYIDLMRRKVGRWGLITSGGSRCYR</sequence>
<gene>
    <name evidence="1" type="primary">e41c_0014</name>
</gene>
<dbReference type="OrthoDB" id="12503at10239"/>
<keyword evidence="2" id="KW-1185">Reference proteome</keyword>
<dbReference type="Pfam" id="PF13262">
    <property type="entry name" value="DUF4054"/>
    <property type="match status" value="1"/>
</dbReference>
<organism evidence="1 2">
    <name type="scientific">Escherichia phage e4/1c</name>
    <dbReference type="NCBI Taxonomy" id="1495286"/>
    <lineage>
        <taxon>Viruses</taxon>
        <taxon>Duplodnaviria</taxon>
        <taxon>Heunggongvirae</taxon>
        <taxon>Uroviricota</taxon>
        <taxon>Caudoviricetes</taxon>
        <taxon>Drexlerviridae</taxon>
        <taxon>Rogunavirinae</taxon>
        <taxon>Rogunavirus</taxon>
        <taxon>Rogunavirus E41c</taxon>
    </lineage>
</organism>
<dbReference type="InterPro" id="IPR025127">
    <property type="entry name" value="DUF4054"/>
</dbReference>
<protein>
    <submittedName>
        <fullName evidence="1">Uncharacterized protein</fullName>
    </submittedName>
</protein>
<evidence type="ECO:0000313" key="2">
    <source>
        <dbReference type="Proteomes" id="UP000024438"/>
    </source>
</evidence>
<evidence type="ECO:0000313" key="1">
    <source>
        <dbReference type="EMBL" id="AHY83164.1"/>
    </source>
</evidence>
<name>A0A023ZUB9_9CAUD</name>
<dbReference type="EMBL" id="KJ668713">
    <property type="protein sequence ID" value="AHY83164.1"/>
    <property type="molecule type" value="Genomic_DNA"/>
</dbReference>